<proteinExistence type="predicted"/>
<keyword evidence="5" id="KW-0249">Electron transport</keyword>
<dbReference type="InterPro" id="IPR051936">
    <property type="entry name" value="Heme-iron_electron_transfer"/>
</dbReference>
<feature type="transmembrane region" description="Helical" evidence="9">
    <location>
        <begin position="208"/>
        <end position="225"/>
    </location>
</feature>
<dbReference type="Gene3D" id="1.20.950.20">
    <property type="entry name" value="Transmembrane di-heme cytochromes, Chain C"/>
    <property type="match status" value="1"/>
</dbReference>
<dbReference type="InterPro" id="IPR023234">
    <property type="entry name" value="NarG-like_domain"/>
</dbReference>
<dbReference type="InterPro" id="IPR036197">
    <property type="entry name" value="NarG-like_sf"/>
</dbReference>
<dbReference type="GO" id="GO:0008940">
    <property type="term" value="F:nitrate reductase activity"/>
    <property type="evidence" value="ECO:0007669"/>
    <property type="project" value="TreeGrafter"/>
</dbReference>
<dbReference type="InterPro" id="IPR047660">
    <property type="entry name" value="DsrM"/>
</dbReference>
<dbReference type="Pfam" id="PF02665">
    <property type="entry name" value="Nitrate_red_gam"/>
    <property type="match status" value="1"/>
</dbReference>
<dbReference type="GO" id="GO:0009055">
    <property type="term" value="F:electron transfer activity"/>
    <property type="evidence" value="ECO:0007669"/>
    <property type="project" value="TreeGrafter"/>
</dbReference>
<evidence type="ECO:0000313" key="11">
    <source>
        <dbReference type="EMBL" id="SBW10063.1"/>
    </source>
</evidence>
<evidence type="ECO:0000256" key="5">
    <source>
        <dbReference type="ARBA" id="ARBA00022982"/>
    </source>
</evidence>
<protein>
    <submittedName>
        <fullName evidence="11">Hdr-like menaquinol oxidoreductase cytochrome b-like subunit</fullName>
    </submittedName>
</protein>
<organism evidence="11">
    <name type="scientific">uncultured delta proteobacterium</name>
    <dbReference type="NCBI Taxonomy" id="34034"/>
    <lineage>
        <taxon>Bacteria</taxon>
        <taxon>Deltaproteobacteria</taxon>
        <taxon>environmental samples</taxon>
    </lineage>
</organism>
<evidence type="ECO:0000256" key="2">
    <source>
        <dbReference type="ARBA" id="ARBA00022448"/>
    </source>
</evidence>
<keyword evidence="7" id="KW-0560">Oxidoreductase</keyword>
<feature type="domain" description="NarG-like" evidence="10">
    <location>
        <begin position="91"/>
        <end position="276"/>
    </location>
</feature>
<name>A0A212KEC1_9DELT</name>
<feature type="transmembrane region" description="Helical" evidence="9">
    <location>
        <begin position="164"/>
        <end position="188"/>
    </location>
</feature>
<evidence type="ECO:0000259" key="10">
    <source>
        <dbReference type="Pfam" id="PF02665"/>
    </source>
</evidence>
<dbReference type="GO" id="GO:0019645">
    <property type="term" value="P:anaerobic electron transport chain"/>
    <property type="evidence" value="ECO:0007669"/>
    <property type="project" value="TreeGrafter"/>
</dbReference>
<sequence length="337" mass="38035">MAIAFMVVTGIGVLSLVCYALGMTYFLGVVLPYAAILVFMAGFIWRIVCWARSPVPFPIALTGGQQKSLPWIKHAKFEAPASTLEVAGRMVLEVFLFRSLFRNTRAEMRDTPEGPRLIYWSSKWLWVFALLFHYAFLVIFIRHFRFFIEPVPICLQAVEFFDSIMAVGSPVLFQSDPVIVAALLFLFLRRLYDPKLRYISLLGDYFPLFLLLAVALSGISLRYWTKVDIASVKVLTMGLVTFSPTVPAGIGAAFYVHMAFVASLLIYFPFSKLMHAGGVLLSPTRNLAANSREFRHVNPWNGPKQYRTYAEYEDEFRDAMAEAGLPLEKEPEAAPAE</sequence>
<comment type="subcellular location">
    <subcellularLocation>
        <location evidence="1">Cell membrane</location>
        <topology evidence="1">Multi-pass membrane protein</topology>
    </subcellularLocation>
</comment>
<evidence type="ECO:0000256" key="8">
    <source>
        <dbReference type="ARBA" id="ARBA00023136"/>
    </source>
</evidence>
<accession>A0A212KEC1</accession>
<dbReference type="NCBIfam" id="NF038037">
    <property type="entry name" value="cytob_DsrM"/>
    <property type="match status" value="1"/>
</dbReference>
<feature type="transmembrane region" description="Helical" evidence="9">
    <location>
        <begin position="124"/>
        <end position="144"/>
    </location>
</feature>
<evidence type="ECO:0000256" key="3">
    <source>
        <dbReference type="ARBA" id="ARBA00022475"/>
    </source>
</evidence>
<evidence type="ECO:0000256" key="6">
    <source>
        <dbReference type="ARBA" id="ARBA00022989"/>
    </source>
</evidence>
<dbReference type="EMBL" id="FLUQ01000006">
    <property type="protein sequence ID" value="SBW10063.1"/>
    <property type="molecule type" value="Genomic_DNA"/>
</dbReference>
<reference evidence="11" key="1">
    <citation type="submission" date="2016-04" db="EMBL/GenBank/DDBJ databases">
        <authorList>
            <person name="Evans L.H."/>
            <person name="Alamgir A."/>
            <person name="Owens N."/>
            <person name="Weber N.D."/>
            <person name="Virtaneva K."/>
            <person name="Barbian K."/>
            <person name="Babar A."/>
            <person name="Rosenke K."/>
        </authorList>
    </citation>
    <scope>NUCLEOTIDE SEQUENCE</scope>
    <source>
        <strain evidence="11">86</strain>
    </source>
</reference>
<dbReference type="GO" id="GO:0020037">
    <property type="term" value="F:heme binding"/>
    <property type="evidence" value="ECO:0007669"/>
    <property type="project" value="TreeGrafter"/>
</dbReference>
<feature type="transmembrane region" description="Helical" evidence="9">
    <location>
        <begin position="30"/>
        <end position="48"/>
    </location>
</feature>
<feature type="transmembrane region" description="Helical" evidence="9">
    <location>
        <begin position="245"/>
        <end position="268"/>
    </location>
</feature>
<evidence type="ECO:0000256" key="1">
    <source>
        <dbReference type="ARBA" id="ARBA00004651"/>
    </source>
</evidence>
<dbReference type="PANTHER" id="PTHR30598">
    <property type="entry name" value="NITRATE REDUCTASE PRIVATE CHAPERONE, REDOX ENZYME MATURATION PROTEIN REMP FAMILY"/>
    <property type="match status" value="1"/>
</dbReference>
<evidence type="ECO:0000256" key="7">
    <source>
        <dbReference type="ARBA" id="ARBA00023002"/>
    </source>
</evidence>
<evidence type="ECO:0000256" key="9">
    <source>
        <dbReference type="SAM" id="Phobius"/>
    </source>
</evidence>
<keyword evidence="6 9" id="KW-1133">Transmembrane helix</keyword>
<keyword evidence="3" id="KW-1003">Cell membrane</keyword>
<dbReference type="SUPFAM" id="SSF103501">
    <property type="entry name" value="Respiratory nitrate reductase 1 gamma chain"/>
    <property type="match status" value="1"/>
</dbReference>
<evidence type="ECO:0000256" key="4">
    <source>
        <dbReference type="ARBA" id="ARBA00022692"/>
    </source>
</evidence>
<dbReference type="GO" id="GO:0005886">
    <property type="term" value="C:plasma membrane"/>
    <property type="evidence" value="ECO:0007669"/>
    <property type="project" value="UniProtKB-SubCell"/>
</dbReference>
<gene>
    <name evidence="11" type="primary">hmeC</name>
    <name evidence="11" type="ORF">KL86DPRO_60016</name>
</gene>
<keyword evidence="8 9" id="KW-0472">Membrane</keyword>
<keyword evidence="4 9" id="KW-0812">Transmembrane</keyword>
<dbReference type="AlphaFoldDB" id="A0A212KEC1"/>
<keyword evidence="2" id="KW-0813">Transport</keyword>
<dbReference type="PANTHER" id="PTHR30598:SF3">
    <property type="entry name" value="RESPIRATORY NITRATE REDUCTASE 1 GAMMA CHAIN"/>
    <property type="match status" value="1"/>
</dbReference>